<geneLocation type="mitochondrion" evidence="1"/>
<dbReference type="Gene3D" id="3.30.450.30">
    <property type="entry name" value="Dynein light chain 2a, cytoplasmic"/>
    <property type="match status" value="1"/>
</dbReference>
<gene>
    <name evidence="1" type="ORF">PLBR_LOCUS8460</name>
</gene>
<keyword evidence="1" id="KW-0496">Mitochondrion</keyword>
<dbReference type="PANTHER" id="PTHR41752">
    <property type="entry name" value="PROFILIN"/>
    <property type="match status" value="1"/>
</dbReference>
<reference evidence="1 2" key="1">
    <citation type="submission" date="2018-03" db="EMBL/GenBank/DDBJ databases">
        <authorList>
            <person name="Fogelqvist J."/>
        </authorList>
    </citation>
    <scope>NUCLEOTIDE SEQUENCE [LARGE SCALE GENOMIC DNA]</scope>
</reference>
<organism evidence="1 2">
    <name type="scientific">Plasmodiophora brassicae</name>
    <name type="common">Clubroot disease agent</name>
    <dbReference type="NCBI Taxonomy" id="37360"/>
    <lineage>
        <taxon>Eukaryota</taxon>
        <taxon>Sar</taxon>
        <taxon>Rhizaria</taxon>
        <taxon>Endomyxa</taxon>
        <taxon>Phytomyxea</taxon>
        <taxon>Plasmodiophorida</taxon>
        <taxon>Plasmodiophoridae</taxon>
        <taxon>Plasmodiophora</taxon>
    </lineage>
</organism>
<accession>A0A3P3YM17</accession>
<evidence type="ECO:0000313" key="2">
    <source>
        <dbReference type="Proteomes" id="UP000290189"/>
    </source>
</evidence>
<dbReference type="Proteomes" id="UP000290189">
    <property type="component" value="Unassembled WGS sequence"/>
</dbReference>
<dbReference type="AlphaFoldDB" id="A0A3P3YM17"/>
<protein>
    <recommendedName>
        <fullName evidence="3">Profilin</fullName>
    </recommendedName>
</protein>
<dbReference type="SUPFAM" id="SSF55770">
    <property type="entry name" value="Profilin (actin-binding protein)"/>
    <property type="match status" value="1"/>
</dbReference>
<dbReference type="PANTHER" id="PTHR41752:SF1">
    <property type="entry name" value="PROFILIN"/>
    <property type="match status" value="1"/>
</dbReference>
<dbReference type="InterPro" id="IPR036140">
    <property type="entry name" value="PFN_sf"/>
</dbReference>
<evidence type="ECO:0008006" key="3">
    <source>
        <dbReference type="Google" id="ProtNLM"/>
    </source>
</evidence>
<proteinExistence type="predicted"/>
<dbReference type="EMBL" id="OVEO01000017">
    <property type="protein sequence ID" value="SPR01245.1"/>
    <property type="molecule type" value="Genomic_DNA"/>
</dbReference>
<sequence length="146" mass="15206">MLPGVVCGAETRVGRALDAAADLRAELSSIAVIDGAQVVAGTVEPSPAEVDSILALFQDRDEAMVNGIAFAGNRFDTHRFYPDAGLVYGRRGDSNSGEGVCVHRVRGADGGGGGRVLLVVFTYALPTLSARAIPLVQKFAQANLVH</sequence>
<evidence type="ECO:0000313" key="1">
    <source>
        <dbReference type="EMBL" id="SPR01245.1"/>
    </source>
</evidence>
<name>A0A3P3YM17_PLABS</name>